<evidence type="ECO:0000256" key="1">
    <source>
        <dbReference type="ARBA" id="ARBA00012089"/>
    </source>
</evidence>
<dbReference type="PANTHER" id="PTHR12196">
    <property type="entry name" value="DOMAIN OF UNKNOWN FUNCTION 71 DUF71 -CONTAINING PROTEIN"/>
    <property type="match status" value="1"/>
</dbReference>
<dbReference type="Gene3D" id="3.40.50.620">
    <property type="entry name" value="HUPs"/>
    <property type="match status" value="1"/>
</dbReference>
<dbReference type="Pfam" id="PF01902">
    <property type="entry name" value="Diphthami_syn_2"/>
    <property type="match status" value="1"/>
</dbReference>
<dbReference type="EMBL" id="JASJQH010007047">
    <property type="protein sequence ID" value="KAK9719438.1"/>
    <property type="molecule type" value="Genomic_DNA"/>
</dbReference>
<comment type="catalytic activity">
    <reaction evidence="5">
        <text>diphthine-[translation elongation factor 2] + NH4(+) + ATP = diphthamide-[translation elongation factor 2] + AMP + diphosphate + H(+)</text>
        <dbReference type="Rhea" id="RHEA:19753"/>
        <dbReference type="Rhea" id="RHEA-COMP:10172"/>
        <dbReference type="Rhea" id="RHEA-COMP:10174"/>
        <dbReference type="ChEBI" id="CHEBI:15378"/>
        <dbReference type="ChEBI" id="CHEBI:16692"/>
        <dbReference type="ChEBI" id="CHEBI:28938"/>
        <dbReference type="ChEBI" id="CHEBI:30616"/>
        <dbReference type="ChEBI" id="CHEBI:33019"/>
        <dbReference type="ChEBI" id="CHEBI:82696"/>
        <dbReference type="ChEBI" id="CHEBI:456215"/>
        <dbReference type="EC" id="6.3.1.14"/>
    </reaction>
</comment>
<dbReference type="Proteomes" id="UP001479436">
    <property type="component" value="Unassembled WGS sequence"/>
</dbReference>
<evidence type="ECO:0000256" key="4">
    <source>
        <dbReference type="ARBA" id="ARBA00031552"/>
    </source>
</evidence>
<feature type="domain" description="Diphthamide synthase" evidence="6">
    <location>
        <begin position="7"/>
        <end position="216"/>
    </location>
</feature>
<evidence type="ECO:0000259" key="6">
    <source>
        <dbReference type="Pfam" id="PF01902"/>
    </source>
</evidence>
<dbReference type="EC" id="6.3.1.14" evidence="1"/>
<evidence type="ECO:0000256" key="2">
    <source>
        <dbReference type="ARBA" id="ARBA00018426"/>
    </source>
</evidence>
<dbReference type="InterPro" id="IPR014729">
    <property type="entry name" value="Rossmann-like_a/b/a_fold"/>
</dbReference>
<dbReference type="SUPFAM" id="SSF52402">
    <property type="entry name" value="Adenine nucleotide alpha hydrolases-like"/>
    <property type="match status" value="1"/>
</dbReference>
<sequence>MTFPRKKAVVSFTGGKDCCISLFKALQENKFDVVALATFQSENLLSYMGSTHPLKLIKKQAEALELPLEVFSFGDPPFEGYRNSILSLKEKYGAEVLITGDILEITDGYMDKVAEGTGVSLWKPLMGIDRNVLLEEIFSNNFEVIFSCVSCKSAGVQDSEKLIGQRLSPEIYDTVVRRNANQIDLGGEFGEFHTMVLDGPMFRKRISIKGAPIHTTEYNLLSFEIHDVELLEK</sequence>
<keyword evidence="8" id="KW-1185">Reference proteome</keyword>
<gene>
    <name evidence="7" type="ORF">K7432_004774</name>
</gene>
<proteinExistence type="predicted"/>
<dbReference type="PANTHER" id="PTHR12196:SF2">
    <property type="entry name" value="DIPHTHINE--AMMONIA LIGASE"/>
    <property type="match status" value="1"/>
</dbReference>
<comment type="caution">
    <text evidence="7">The sequence shown here is derived from an EMBL/GenBank/DDBJ whole genome shotgun (WGS) entry which is preliminary data.</text>
</comment>
<dbReference type="InterPro" id="IPR030662">
    <property type="entry name" value="DPH6/MJ0570"/>
</dbReference>
<evidence type="ECO:0000313" key="7">
    <source>
        <dbReference type="EMBL" id="KAK9719438.1"/>
    </source>
</evidence>
<organism evidence="7 8">
    <name type="scientific">Basidiobolus ranarum</name>
    <dbReference type="NCBI Taxonomy" id="34480"/>
    <lineage>
        <taxon>Eukaryota</taxon>
        <taxon>Fungi</taxon>
        <taxon>Fungi incertae sedis</taxon>
        <taxon>Zoopagomycota</taxon>
        <taxon>Entomophthoromycotina</taxon>
        <taxon>Basidiobolomycetes</taxon>
        <taxon>Basidiobolales</taxon>
        <taxon>Basidiobolaceae</taxon>
        <taxon>Basidiobolus</taxon>
    </lineage>
</organism>
<evidence type="ECO:0000256" key="5">
    <source>
        <dbReference type="ARBA" id="ARBA00048108"/>
    </source>
</evidence>
<protein>
    <recommendedName>
        <fullName evidence="2">Diphthine--ammonia ligase</fullName>
        <ecNumber evidence="1">6.3.1.14</ecNumber>
    </recommendedName>
    <alternativeName>
        <fullName evidence="3">Diphthamide synthase</fullName>
    </alternativeName>
    <alternativeName>
        <fullName evidence="4">Diphthamide synthetase</fullName>
    </alternativeName>
</protein>
<reference evidence="7 8" key="1">
    <citation type="submission" date="2023-04" db="EMBL/GenBank/DDBJ databases">
        <title>Genome of Basidiobolus ranarum AG-B5.</title>
        <authorList>
            <person name="Stajich J.E."/>
            <person name="Carter-House D."/>
            <person name="Gryganskyi A."/>
        </authorList>
    </citation>
    <scope>NUCLEOTIDE SEQUENCE [LARGE SCALE GENOMIC DNA]</scope>
    <source>
        <strain evidence="7 8">AG-B5</strain>
    </source>
</reference>
<evidence type="ECO:0000256" key="3">
    <source>
        <dbReference type="ARBA" id="ARBA00029814"/>
    </source>
</evidence>
<evidence type="ECO:0000313" key="8">
    <source>
        <dbReference type="Proteomes" id="UP001479436"/>
    </source>
</evidence>
<dbReference type="InterPro" id="IPR002761">
    <property type="entry name" value="Diphthami_syn_dom"/>
</dbReference>
<name>A0ABR2W469_9FUNG</name>
<accession>A0ABR2W469</accession>
<dbReference type="CDD" id="cd01994">
    <property type="entry name" value="AANH_PF0828-like"/>
    <property type="match status" value="1"/>
</dbReference>
<dbReference type="Gene3D" id="3.90.1490.10">
    <property type="entry name" value="putative n-type atp pyrophosphatase, domain 2"/>
    <property type="match status" value="1"/>
</dbReference>